<dbReference type="SUPFAM" id="SSF53474">
    <property type="entry name" value="alpha/beta-Hydrolases"/>
    <property type="match status" value="1"/>
</dbReference>
<dbReference type="STRING" id="228959.SAMN05421797_1011549"/>
<dbReference type="AlphaFoldDB" id="A0A1N6S7Y4"/>
<protein>
    <recommendedName>
        <fullName evidence="3">Alpha/beta hydrolase</fullName>
    </recommendedName>
</protein>
<dbReference type="InterPro" id="IPR029058">
    <property type="entry name" value="AB_hydrolase_fold"/>
</dbReference>
<name>A0A1N6S7Y4_9FLAO</name>
<dbReference type="Proteomes" id="UP000186953">
    <property type="component" value="Unassembled WGS sequence"/>
</dbReference>
<dbReference type="EMBL" id="FTMA01000001">
    <property type="protein sequence ID" value="SIQ37056.1"/>
    <property type="molecule type" value="Genomic_DNA"/>
</dbReference>
<keyword evidence="2" id="KW-1185">Reference proteome</keyword>
<proteinExistence type="predicted"/>
<organism evidence="1 2">
    <name type="scientific">Maribacter ulvicola</name>
    <dbReference type="NCBI Taxonomy" id="228959"/>
    <lineage>
        <taxon>Bacteria</taxon>
        <taxon>Pseudomonadati</taxon>
        <taxon>Bacteroidota</taxon>
        <taxon>Flavobacteriia</taxon>
        <taxon>Flavobacteriales</taxon>
        <taxon>Flavobacteriaceae</taxon>
        <taxon>Maribacter</taxon>
    </lineage>
</organism>
<reference evidence="2" key="1">
    <citation type="submission" date="2017-01" db="EMBL/GenBank/DDBJ databases">
        <authorList>
            <person name="Varghese N."/>
            <person name="Submissions S."/>
        </authorList>
    </citation>
    <scope>NUCLEOTIDE SEQUENCE [LARGE SCALE GENOMIC DNA]</scope>
    <source>
        <strain evidence="2">DSM 15366</strain>
    </source>
</reference>
<evidence type="ECO:0000313" key="2">
    <source>
        <dbReference type="Proteomes" id="UP000186953"/>
    </source>
</evidence>
<evidence type="ECO:0008006" key="3">
    <source>
        <dbReference type="Google" id="ProtNLM"/>
    </source>
</evidence>
<evidence type="ECO:0000313" key="1">
    <source>
        <dbReference type="EMBL" id="SIQ37056.1"/>
    </source>
</evidence>
<gene>
    <name evidence="1" type="ORF">SAMN05421797_1011549</name>
</gene>
<sequence>MKKILLLVFVLISSVSYSQELRLLRGAITENIIVNDSLKETYSLYLPTNFEVTRSWPIVFVMDLEGKGNAAISILMNAAQEEGYVLASSNNTNDSLSISENVLIANRMFNSVYNTIPTAKNRTYSAGFGSGAMFASILPMIAREIKGVISIGAPVGNLEILNSKQSFQFIGLVNRSDYNFSEMYNTKRILNKLKIPNELLVFDGDRNLPEKETIAKAFRMLTLNSMAKGHLQRNDNFITTSYNEFLEDVNANVSNQKPLLATYQMSDMEKIFHPLMNLDSLKTLQKTLKRSSMFRQANRNQNSYFLKESFTKEDYGYFLEEDIISYNYANLGWWKYQMDELNKLKKSANIFEHQMSSRLRGYINALISDNIDYMGTNENTDWKALNLLYMIKTITAPSEYEGYLKVISTSSKMEEYGTALFYLEELLKTGYTDKQALYSIEHTSLFKIMPEFNDLVEKYLKGARYEVIEQ</sequence>
<accession>A0A1N6S7Y4</accession>